<feature type="domain" description="Pyrrolo-quinoline quinone repeat" evidence="2">
    <location>
        <begin position="247"/>
        <end position="399"/>
    </location>
</feature>
<feature type="transmembrane region" description="Helical" evidence="1">
    <location>
        <begin position="89"/>
        <end position="108"/>
    </location>
</feature>
<accession>A0AAI8TVY6</accession>
<keyword evidence="1" id="KW-0812">Transmembrane</keyword>
<dbReference type="SUPFAM" id="SSF50998">
    <property type="entry name" value="Quinoprotein alcohol dehydrogenase-like"/>
    <property type="match status" value="1"/>
</dbReference>
<evidence type="ECO:0000313" key="3">
    <source>
        <dbReference type="EMBL" id="BDY29854.1"/>
    </source>
</evidence>
<proteinExistence type="predicted"/>
<feature type="transmembrane region" description="Helical" evidence="1">
    <location>
        <begin position="63"/>
        <end position="82"/>
    </location>
</feature>
<organism evidence="3 4">
    <name type="scientific">Mycolicibacterium mageritense</name>
    <name type="common">Mycobacterium mageritense</name>
    <dbReference type="NCBI Taxonomy" id="53462"/>
    <lineage>
        <taxon>Bacteria</taxon>
        <taxon>Bacillati</taxon>
        <taxon>Actinomycetota</taxon>
        <taxon>Actinomycetes</taxon>
        <taxon>Mycobacteriales</taxon>
        <taxon>Mycobacteriaceae</taxon>
        <taxon>Mycolicibacterium</taxon>
    </lineage>
</organism>
<dbReference type="AlphaFoldDB" id="A0AAI8TVY6"/>
<feature type="transmembrane region" description="Helical" evidence="1">
    <location>
        <begin position="128"/>
        <end position="152"/>
    </location>
</feature>
<dbReference type="InterPro" id="IPR015943">
    <property type="entry name" value="WD40/YVTN_repeat-like_dom_sf"/>
</dbReference>
<evidence type="ECO:0000313" key="4">
    <source>
        <dbReference type="Proteomes" id="UP001241092"/>
    </source>
</evidence>
<keyword evidence="1" id="KW-1133">Transmembrane helix</keyword>
<dbReference type="Pfam" id="PF13360">
    <property type="entry name" value="PQQ_2"/>
    <property type="match status" value="1"/>
</dbReference>
<feature type="transmembrane region" description="Helical" evidence="1">
    <location>
        <begin position="21"/>
        <end position="43"/>
    </location>
</feature>
<name>A0AAI8TVY6_MYCME</name>
<dbReference type="Proteomes" id="UP001241092">
    <property type="component" value="Chromosome"/>
</dbReference>
<dbReference type="EMBL" id="AP027452">
    <property type="protein sequence ID" value="BDY29854.1"/>
    <property type="molecule type" value="Genomic_DNA"/>
</dbReference>
<gene>
    <name evidence="3" type="ORF">hbim_03797</name>
</gene>
<sequence>MTGESISNVRADSPLRTVARGLCCAAAVCLTVAVVLSLWSLFGASTISWNVAPHPYRGAVEQLAWWALGGAIVALVALVGALQGRRWGLAIFVALGTGIALLASAAAYPGGLFATYRVLSSGYAATQALPAAMAAWVLAVSGCAVVVVAGLPLIDMGPVRRREIAGGAVAGALVAVVVGYMIMRDADPGRQYDASKADMVAVPSIPASIVGRKQFSLGFDASLNRDSWDAGFSVRAAGSGFVVRERNGVRAYDSNGRERWHLLHRGGWQVRGFQVFDDAATVVVSFSSDAFGSGEVLGLDATTGQQLWRSADSDLYGGPGREWIRSTDDSGLFYLTVQDGDALTRIDSRTGDRSWTVQVPGEFERIDTRSGIGYLTGSVTNGQAEVRYVSLDPATGHTRFDVVASSYPVSAIQEPELFLDTQVFSVVHAGRDGIAFRNRIGKSFYVNGVAGAVTPLDGRVEHGYPMADDFVEEFPYPRDDVRRLREAPDAAVRCVLPDGFSVGGTGWLRDEMVGHQRSAGLASVRRADCSIVPRGSSVDGGDGVVVVPGATLVVDHRKGTITGYT</sequence>
<feature type="transmembrane region" description="Helical" evidence="1">
    <location>
        <begin position="164"/>
        <end position="183"/>
    </location>
</feature>
<evidence type="ECO:0000259" key="2">
    <source>
        <dbReference type="Pfam" id="PF13360"/>
    </source>
</evidence>
<protein>
    <recommendedName>
        <fullName evidence="2">Pyrrolo-quinoline quinone repeat domain-containing protein</fullName>
    </recommendedName>
</protein>
<dbReference type="InterPro" id="IPR002372">
    <property type="entry name" value="PQQ_rpt_dom"/>
</dbReference>
<dbReference type="Gene3D" id="2.130.10.10">
    <property type="entry name" value="YVTN repeat-like/Quinoprotein amine dehydrogenase"/>
    <property type="match status" value="1"/>
</dbReference>
<dbReference type="InterPro" id="IPR011047">
    <property type="entry name" value="Quinoprotein_ADH-like_sf"/>
</dbReference>
<reference evidence="3" key="1">
    <citation type="submission" date="2023-03" db="EMBL/GenBank/DDBJ databases">
        <title>Draft genome sequence of a Mycolicibacterium mageritense strain H4_3_1 isolated from a hybrid biological-inorganic system reactor.</title>
        <authorList>
            <person name="Feng X."/>
            <person name="Kazama D."/>
            <person name="Sato K."/>
            <person name="Kobayashi H."/>
        </authorList>
    </citation>
    <scope>NUCLEOTIDE SEQUENCE</scope>
    <source>
        <strain evidence="3">H4_3_1</strain>
    </source>
</reference>
<evidence type="ECO:0000256" key="1">
    <source>
        <dbReference type="SAM" id="Phobius"/>
    </source>
</evidence>
<keyword evidence="1" id="KW-0472">Membrane</keyword>